<dbReference type="RefSeq" id="WP_076399361.1">
    <property type="nucleotide sequence ID" value="NZ_FTOA01000002.1"/>
</dbReference>
<sequence>MANLAPLPDERSLLQRLWALVVRGILLILFGVALWFPGLVWYTASMPDVVEDPLSPTDVIVVLTGGSERLKVGLSLLKDGRAPLLFVSGVNPETTLDALLQEEAPLPAGLRNRILLGHVAGDTVGNAIETAVWLRAHHMDSLRLVTASYHMPRSLLEFQAALPRARIIAHPVFPASVKQDSWWTYPGTAGLFISEYNKYLVARLRLMLPDGPQEALNNSHPPAPSQGTSLPPLARIAPPAAGPVDQPLASAPVIPLEAHPVPPLPATGLPAPEKGPTE</sequence>
<feature type="domain" description="DUF218" evidence="3">
    <location>
        <begin position="58"/>
        <end position="182"/>
    </location>
</feature>
<dbReference type="GO" id="GO:0043164">
    <property type="term" value="P:Gram-negative-bacterium-type cell wall biogenesis"/>
    <property type="evidence" value="ECO:0007669"/>
    <property type="project" value="TreeGrafter"/>
</dbReference>
<dbReference type="InterPro" id="IPR051599">
    <property type="entry name" value="Cell_Envelope_Assoc"/>
</dbReference>
<dbReference type="GO" id="GO:0005886">
    <property type="term" value="C:plasma membrane"/>
    <property type="evidence" value="ECO:0007669"/>
    <property type="project" value="TreeGrafter"/>
</dbReference>
<reference evidence="4 5" key="1">
    <citation type="submission" date="2017-01" db="EMBL/GenBank/DDBJ databases">
        <authorList>
            <person name="Mah S.A."/>
            <person name="Swanson W.J."/>
            <person name="Moy G.W."/>
            <person name="Vacquier V.D."/>
        </authorList>
    </citation>
    <scope>NUCLEOTIDE SEQUENCE [LARGE SCALE GENOMIC DNA]</scope>
    <source>
        <strain evidence="4 5">DSM 11589</strain>
    </source>
</reference>
<dbReference type="STRING" id="80876.SAMN05421779_102509"/>
<protein>
    <submittedName>
        <fullName evidence="4">Uncharacterized SAM-binding protein YcdF, DUF218 family</fullName>
    </submittedName>
</protein>
<evidence type="ECO:0000313" key="4">
    <source>
        <dbReference type="EMBL" id="SIS53972.1"/>
    </source>
</evidence>
<proteinExistence type="predicted"/>
<organism evidence="4 5">
    <name type="scientific">Insolitispirillum peregrinum</name>
    <dbReference type="NCBI Taxonomy" id="80876"/>
    <lineage>
        <taxon>Bacteria</taxon>
        <taxon>Pseudomonadati</taxon>
        <taxon>Pseudomonadota</taxon>
        <taxon>Alphaproteobacteria</taxon>
        <taxon>Rhodospirillales</taxon>
        <taxon>Novispirillaceae</taxon>
        <taxon>Insolitispirillum</taxon>
    </lineage>
</organism>
<dbReference type="GO" id="GO:0000270">
    <property type="term" value="P:peptidoglycan metabolic process"/>
    <property type="evidence" value="ECO:0007669"/>
    <property type="project" value="TreeGrafter"/>
</dbReference>
<feature type="transmembrane region" description="Helical" evidence="2">
    <location>
        <begin position="20"/>
        <end position="42"/>
    </location>
</feature>
<dbReference type="InterPro" id="IPR014729">
    <property type="entry name" value="Rossmann-like_a/b/a_fold"/>
</dbReference>
<name>A0A1N7JX83_9PROT</name>
<evidence type="ECO:0000313" key="5">
    <source>
        <dbReference type="Proteomes" id="UP000185678"/>
    </source>
</evidence>
<keyword evidence="2" id="KW-1133">Transmembrane helix</keyword>
<keyword evidence="2" id="KW-0472">Membrane</keyword>
<dbReference type="OrthoDB" id="9812311at2"/>
<dbReference type="AlphaFoldDB" id="A0A1N7JX83"/>
<dbReference type="EMBL" id="FTOA01000002">
    <property type="protein sequence ID" value="SIS53972.1"/>
    <property type="molecule type" value="Genomic_DNA"/>
</dbReference>
<evidence type="ECO:0000256" key="2">
    <source>
        <dbReference type="SAM" id="Phobius"/>
    </source>
</evidence>
<dbReference type="CDD" id="cd06259">
    <property type="entry name" value="YdcF-like"/>
    <property type="match status" value="1"/>
</dbReference>
<dbReference type="Proteomes" id="UP000185678">
    <property type="component" value="Unassembled WGS sequence"/>
</dbReference>
<feature type="compositionally biased region" description="Polar residues" evidence="1">
    <location>
        <begin position="215"/>
        <end position="229"/>
    </location>
</feature>
<gene>
    <name evidence="4" type="ORF">SAMN05421779_102509</name>
</gene>
<dbReference type="Gene3D" id="3.40.50.620">
    <property type="entry name" value="HUPs"/>
    <property type="match status" value="1"/>
</dbReference>
<accession>A0A1N7JX83</accession>
<keyword evidence="2" id="KW-0812">Transmembrane</keyword>
<dbReference type="PANTHER" id="PTHR30336">
    <property type="entry name" value="INNER MEMBRANE PROTEIN, PROBABLE PERMEASE"/>
    <property type="match status" value="1"/>
</dbReference>
<evidence type="ECO:0000259" key="3">
    <source>
        <dbReference type="Pfam" id="PF02698"/>
    </source>
</evidence>
<dbReference type="InterPro" id="IPR003848">
    <property type="entry name" value="DUF218"/>
</dbReference>
<keyword evidence="5" id="KW-1185">Reference proteome</keyword>
<feature type="region of interest" description="Disordered" evidence="1">
    <location>
        <begin position="213"/>
        <end position="278"/>
    </location>
</feature>
<dbReference type="Pfam" id="PF02698">
    <property type="entry name" value="DUF218"/>
    <property type="match status" value="1"/>
</dbReference>
<feature type="compositionally biased region" description="Low complexity" evidence="1">
    <location>
        <begin position="231"/>
        <end position="243"/>
    </location>
</feature>
<dbReference type="PANTHER" id="PTHR30336:SF4">
    <property type="entry name" value="ENVELOPE BIOGENESIS FACTOR ELYC"/>
    <property type="match status" value="1"/>
</dbReference>
<evidence type="ECO:0000256" key="1">
    <source>
        <dbReference type="SAM" id="MobiDB-lite"/>
    </source>
</evidence>